<sequence length="198" mass="22756">MKNLFLCTKSRSLTYLSKVSNSVYLLESDKKSFNEKIDEIKSNEQVGKIQEILNEATKKENERKEKLTPTKSNLNVLAGRNYLHFEFKTSKDTFDKIKEKKFKMLISLVGFDGTPYESQEDNAASLASTDGGPYIRGTQLKDGSMLVYIESLRYFNESTAAPEGKYKIVKLWDADDENKADLLNVHSQEIEIRYKKKQ</sequence>
<evidence type="ECO:0000313" key="2">
    <source>
        <dbReference type="Proteomes" id="UP000032261"/>
    </source>
</evidence>
<organism evidence="1 2">
    <name type="scientific">Ureaplasma diversum</name>
    <dbReference type="NCBI Taxonomy" id="42094"/>
    <lineage>
        <taxon>Bacteria</taxon>
        <taxon>Bacillati</taxon>
        <taxon>Mycoplasmatota</taxon>
        <taxon>Mycoplasmoidales</taxon>
        <taxon>Mycoplasmoidaceae</taxon>
        <taxon>Ureaplasma</taxon>
    </lineage>
</organism>
<dbReference type="HOGENOM" id="CLU_1377606_0_0_14"/>
<name>A0A0C5RLB5_9BACT</name>
<reference evidence="1 2" key="1">
    <citation type="journal article" date="2015" name="Genome Announc.">
        <title>Genome Sequence of Ureaplasma diversum Strain ATCC 49782.</title>
        <authorList>
            <person name="Marques L.M."/>
            <person name="Guimaraes A.M."/>
            <person name="Martins H.B."/>
            <person name="Rezende I.S."/>
            <person name="Barbosa M.S."/>
            <person name="Campos G.B."/>
            <person name="do Nascimento N.C."/>
            <person name="Dos Santos A.P."/>
            <person name="Amorim A.T."/>
            <person name="Santos V.M."/>
            <person name="Messick J.B."/>
            <person name="Timenetsky J."/>
        </authorList>
    </citation>
    <scope>NUCLEOTIDE SEQUENCE [LARGE SCALE GENOMIC DNA]</scope>
    <source>
        <strain evidence="1 2">ATCC 49782</strain>
    </source>
</reference>
<dbReference type="Proteomes" id="UP000032261">
    <property type="component" value="Chromosome"/>
</dbReference>
<dbReference type="KEGG" id="ude:JM47_02660"/>
<dbReference type="RefSeq" id="WP_208894870.1">
    <property type="nucleotide sequence ID" value="NZ_CP009770.1"/>
</dbReference>
<dbReference type="PATRIC" id="fig|42094.4.peg.528"/>
<gene>
    <name evidence="1" type="ORF">JM47_02660</name>
</gene>
<proteinExistence type="predicted"/>
<evidence type="ECO:0000313" key="1">
    <source>
        <dbReference type="EMBL" id="AJQ45458.1"/>
    </source>
</evidence>
<accession>A0A0C5RLB5</accession>
<protein>
    <submittedName>
        <fullName evidence="1">Uncharacterized protein</fullName>
    </submittedName>
</protein>
<dbReference type="AlphaFoldDB" id="A0A0C5RLB5"/>
<dbReference type="EMBL" id="CP009770">
    <property type="protein sequence ID" value="AJQ45458.1"/>
    <property type="molecule type" value="Genomic_DNA"/>
</dbReference>